<sequence length="58" mass="6583">MSKLSNILPPELCIYNTISHRGVQVKISLFSKVQIIQVKEIHIALRALLYTVLSVLYS</sequence>
<dbReference type="EMBL" id="BK015181">
    <property type="protein sequence ID" value="DAD94780.1"/>
    <property type="molecule type" value="Genomic_DNA"/>
</dbReference>
<evidence type="ECO:0000313" key="1">
    <source>
        <dbReference type="EMBL" id="DAD94780.1"/>
    </source>
</evidence>
<name>A0A8S5NK91_9CAUD</name>
<accession>A0A8S5NK91</accession>
<organism evidence="1">
    <name type="scientific">Siphoviridae sp. ctK0l2</name>
    <dbReference type="NCBI Taxonomy" id="2826243"/>
    <lineage>
        <taxon>Viruses</taxon>
        <taxon>Duplodnaviria</taxon>
        <taxon>Heunggongvirae</taxon>
        <taxon>Uroviricota</taxon>
        <taxon>Caudoviricetes</taxon>
    </lineage>
</organism>
<protein>
    <submittedName>
        <fullName evidence="1">Uncharacterized protein</fullName>
    </submittedName>
</protein>
<reference evidence="1" key="1">
    <citation type="journal article" date="2021" name="Proc. Natl. Acad. Sci. U.S.A.">
        <title>A Catalog of Tens of Thousands of Viruses from Human Metagenomes Reveals Hidden Associations with Chronic Diseases.</title>
        <authorList>
            <person name="Tisza M.J."/>
            <person name="Buck C.B."/>
        </authorList>
    </citation>
    <scope>NUCLEOTIDE SEQUENCE</scope>
    <source>
        <strain evidence="1">CtK0l2</strain>
    </source>
</reference>
<proteinExistence type="predicted"/>